<dbReference type="OrthoDB" id="696337at2759"/>
<sequence length="222" mass="26116">MKIEQCTPLGAKKLWNILRIVFKMMRKGIAKSKIIMDFNFFLRRGKLVIGKVIAKTLMLHYHYIATFACYRSDISFISPQDYEFSCSNSPTFPLHKHNHHYQHHRYNRSFTKFSKSYQYNEFSKSYQYNEFSTINVVQKVFEMLNDDDMVEASPLVALPGFGKSPIGRQLRITDSPFHLKDEGDHGQVDMAAEEFIKRFYKDLNLQKKMAAIESPHHTLWDT</sequence>
<protein>
    <submittedName>
        <fullName evidence="1">Uncharacterized protein</fullName>
    </submittedName>
</protein>
<dbReference type="InterPro" id="IPR008480">
    <property type="entry name" value="DUF761_pln"/>
</dbReference>
<name>A0A4P1RQP8_LUPAN</name>
<reference evidence="1 2" key="1">
    <citation type="journal article" date="2017" name="Plant Biotechnol. J.">
        <title>A comprehensive draft genome sequence for lupin (Lupinus angustifolius), an emerging health food: insights into plant-microbe interactions and legume evolution.</title>
        <authorList>
            <person name="Hane J.K."/>
            <person name="Ming Y."/>
            <person name="Kamphuis L.G."/>
            <person name="Nelson M.N."/>
            <person name="Garg G."/>
            <person name="Atkins C.A."/>
            <person name="Bayer P.E."/>
            <person name="Bravo A."/>
            <person name="Bringans S."/>
            <person name="Cannon S."/>
            <person name="Edwards D."/>
            <person name="Foley R."/>
            <person name="Gao L.L."/>
            <person name="Harrison M.J."/>
            <person name="Huang W."/>
            <person name="Hurgobin B."/>
            <person name="Li S."/>
            <person name="Liu C.W."/>
            <person name="McGrath A."/>
            <person name="Morahan G."/>
            <person name="Murray J."/>
            <person name="Weller J."/>
            <person name="Jian J."/>
            <person name="Singh K.B."/>
        </authorList>
    </citation>
    <scope>NUCLEOTIDE SEQUENCE [LARGE SCALE GENOMIC DNA]</scope>
    <source>
        <strain evidence="2">cv. Tanjil</strain>
        <tissue evidence="1">Whole plant</tissue>
    </source>
</reference>
<accession>A0A4P1RQP8</accession>
<dbReference type="Proteomes" id="UP000188354">
    <property type="component" value="Chromosome LG03"/>
</dbReference>
<dbReference type="Pfam" id="PF05553">
    <property type="entry name" value="DUF761"/>
    <property type="match status" value="1"/>
</dbReference>
<evidence type="ECO:0000313" key="2">
    <source>
        <dbReference type="Proteomes" id="UP000188354"/>
    </source>
</evidence>
<dbReference type="PANTHER" id="PTHR33265:SF26">
    <property type="entry name" value="OS06G0554600 PROTEIN"/>
    <property type="match status" value="1"/>
</dbReference>
<dbReference type="KEGG" id="lang:109342973"/>
<organism evidence="1 2">
    <name type="scientific">Lupinus angustifolius</name>
    <name type="common">Narrow-leaved blue lupine</name>
    <dbReference type="NCBI Taxonomy" id="3871"/>
    <lineage>
        <taxon>Eukaryota</taxon>
        <taxon>Viridiplantae</taxon>
        <taxon>Streptophyta</taxon>
        <taxon>Embryophyta</taxon>
        <taxon>Tracheophyta</taxon>
        <taxon>Spermatophyta</taxon>
        <taxon>Magnoliopsida</taxon>
        <taxon>eudicotyledons</taxon>
        <taxon>Gunneridae</taxon>
        <taxon>Pentapetalae</taxon>
        <taxon>rosids</taxon>
        <taxon>fabids</taxon>
        <taxon>Fabales</taxon>
        <taxon>Fabaceae</taxon>
        <taxon>Papilionoideae</taxon>
        <taxon>50 kb inversion clade</taxon>
        <taxon>genistoids sensu lato</taxon>
        <taxon>core genistoids</taxon>
        <taxon>Genisteae</taxon>
        <taxon>Lupinus</taxon>
    </lineage>
</organism>
<dbReference type="EMBL" id="CM007363">
    <property type="protein sequence ID" value="OIW15966.1"/>
    <property type="molecule type" value="Genomic_DNA"/>
</dbReference>
<dbReference type="PANTHER" id="PTHR33265">
    <property type="entry name" value="AVR9/CF-9 RAPIDLY ELICITED PROTEIN-RELATED"/>
    <property type="match status" value="1"/>
</dbReference>
<gene>
    <name evidence="1" type="ORF">TanjilG_04501</name>
</gene>
<dbReference type="Gramene" id="OIW15966">
    <property type="protein sequence ID" value="OIW15966"/>
    <property type="gene ID" value="TanjilG_04501"/>
</dbReference>
<dbReference type="AlphaFoldDB" id="A0A4P1RQP8"/>
<dbReference type="STRING" id="3871.A0A4P1RQP8"/>
<keyword evidence="2" id="KW-1185">Reference proteome</keyword>
<evidence type="ECO:0000313" key="1">
    <source>
        <dbReference type="EMBL" id="OIW15966.1"/>
    </source>
</evidence>
<proteinExistence type="predicted"/>